<dbReference type="EC" id="2.7.7.7" evidence="12"/>
<dbReference type="NCBIfam" id="TIGR00592">
    <property type="entry name" value="pol2"/>
    <property type="match status" value="1"/>
</dbReference>
<evidence type="ECO:0000256" key="4">
    <source>
        <dbReference type="ARBA" id="ARBA00022695"/>
    </source>
</evidence>
<accession>A0ABR4QEI4</accession>
<dbReference type="InterPro" id="IPR017964">
    <property type="entry name" value="DNA-dir_DNA_pol_B_CS"/>
</dbReference>
<evidence type="ECO:0000256" key="2">
    <source>
        <dbReference type="ARBA" id="ARBA00005755"/>
    </source>
</evidence>
<dbReference type="Gene3D" id="2.40.50.730">
    <property type="match status" value="1"/>
</dbReference>
<keyword evidence="11" id="KW-0539">Nucleus</keyword>
<keyword evidence="10 12" id="KW-0238">DNA-binding</keyword>
<organism evidence="17 18">
    <name type="scientific">Taenia crassiceps</name>
    <dbReference type="NCBI Taxonomy" id="6207"/>
    <lineage>
        <taxon>Eukaryota</taxon>
        <taxon>Metazoa</taxon>
        <taxon>Spiralia</taxon>
        <taxon>Lophotrochozoa</taxon>
        <taxon>Platyhelminthes</taxon>
        <taxon>Cestoda</taxon>
        <taxon>Eucestoda</taxon>
        <taxon>Cyclophyllidea</taxon>
        <taxon>Taeniidae</taxon>
        <taxon>Taenia</taxon>
    </lineage>
</organism>
<protein>
    <recommendedName>
        <fullName evidence="12">DNA polymerase</fullName>
        <ecNumber evidence="12">2.7.7.7</ecNumber>
    </recommendedName>
</protein>
<keyword evidence="8" id="KW-0862">Zinc</keyword>
<dbReference type="Pfam" id="PF08996">
    <property type="entry name" value="zf-DNA_Pol"/>
    <property type="match status" value="1"/>
</dbReference>
<dbReference type="InterPro" id="IPR012337">
    <property type="entry name" value="RNaseH-like_sf"/>
</dbReference>
<dbReference type="InterPro" id="IPR038256">
    <property type="entry name" value="Pol_alpha_znc_sf"/>
</dbReference>
<dbReference type="InterPro" id="IPR045846">
    <property type="entry name" value="POLBc_alpha"/>
</dbReference>
<feature type="domain" description="DNA-directed DNA polymerase family B exonuclease" evidence="15">
    <location>
        <begin position="322"/>
        <end position="584"/>
    </location>
</feature>
<evidence type="ECO:0000256" key="13">
    <source>
        <dbReference type="SAM" id="MobiDB-lite"/>
    </source>
</evidence>
<dbReference type="Gene3D" id="1.10.287.690">
    <property type="entry name" value="Helix hairpin bin"/>
    <property type="match status" value="1"/>
</dbReference>
<dbReference type="PROSITE" id="PS00116">
    <property type="entry name" value="DNA_POLYMERASE_B"/>
    <property type="match status" value="1"/>
</dbReference>
<comment type="caution">
    <text evidence="17">The sequence shown here is derived from an EMBL/GenBank/DDBJ whole genome shotgun (WGS) entry which is preliminary data.</text>
</comment>
<keyword evidence="18" id="KW-1185">Reference proteome</keyword>
<evidence type="ECO:0000259" key="14">
    <source>
        <dbReference type="Pfam" id="PF00136"/>
    </source>
</evidence>
<evidence type="ECO:0000256" key="11">
    <source>
        <dbReference type="ARBA" id="ARBA00023242"/>
    </source>
</evidence>
<dbReference type="InterPro" id="IPR006172">
    <property type="entry name" value="DNA-dir_DNA_pol_B"/>
</dbReference>
<dbReference type="Gene3D" id="3.30.70.2820">
    <property type="match status" value="1"/>
</dbReference>
<dbReference type="InterPro" id="IPR015088">
    <property type="entry name" value="Znf_DNA-dir_DNA_pol_B_alpha"/>
</dbReference>
<evidence type="ECO:0000256" key="8">
    <source>
        <dbReference type="ARBA" id="ARBA00022833"/>
    </source>
</evidence>
<dbReference type="InterPro" id="IPR042087">
    <property type="entry name" value="DNA_pol_B_thumb"/>
</dbReference>
<dbReference type="SMART" id="SM00486">
    <property type="entry name" value="POLBc"/>
    <property type="match status" value="1"/>
</dbReference>
<dbReference type="InterPro" id="IPR006133">
    <property type="entry name" value="DNA-dir_DNA_pol_B_exonuc"/>
</dbReference>
<keyword evidence="6" id="KW-0479">Metal-binding</keyword>
<evidence type="ECO:0000256" key="10">
    <source>
        <dbReference type="ARBA" id="ARBA00023125"/>
    </source>
</evidence>
<dbReference type="InterPro" id="IPR043502">
    <property type="entry name" value="DNA/RNA_pol_sf"/>
</dbReference>
<keyword evidence="4 12" id="KW-0548">Nucleotidyltransferase</keyword>
<gene>
    <name evidence="17" type="ORF">TcWFU_009211</name>
</gene>
<keyword evidence="3 12" id="KW-0808">Transferase</keyword>
<dbReference type="PRINTS" id="PR00106">
    <property type="entry name" value="DNAPOLB"/>
</dbReference>
<dbReference type="CDD" id="cd05532">
    <property type="entry name" value="POLBc_alpha"/>
    <property type="match status" value="1"/>
</dbReference>
<evidence type="ECO:0000256" key="5">
    <source>
        <dbReference type="ARBA" id="ARBA00022705"/>
    </source>
</evidence>
<dbReference type="InterPro" id="IPR023211">
    <property type="entry name" value="DNA_pol_palm_dom_sf"/>
</dbReference>
<evidence type="ECO:0000259" key="16">
    <source>
        <dbReference type="Pfam" id="PF08996"/>
    </source>
</evidence>
<evidence type="ECO:0000256" key="3">
    <source>
        <dbReference type="ARBA" id="ARBA00022679"/>
    </source>
</evidence>
<dbReference type="Gene3D" id="3.90.1600.10">
    <property type="entry name" value="Palm domain of DNA polymerase"/>
    <property type="match status" value="1"/>
</dbReference>
<dbReference type="SUPFAM" id="SSF53098">
    <property type="entry name" value="Ribonuclease H-like"/>
    <property type="match status" value="1"/>
</dbReference>
<dbReference type="EMBL" id="JAKROA010000004">
    <property type="protein sequence ID" value="KAL5108166.1"/>
    <property type="molecule type" value="Genomic_DNA"/>
</dbReference>
<comment type="subcellular location">
    <subcellularLocation>
        <location evidence="1">Nucleus</location>
    </subcellularLocation>
</comment>
<dbReference type="PANTHER" id="PTHR45861">
    <property type="entry name" value="DNA POLYMERASE ALPHA CATALYTIC SUBUNIT"/>
    <property type="match status" value="1"/>
</dbReference>
<dbReference type="PANTHER" id="PTHR45861:SF1">
    <property type="entry name" value="DNA POLYMERASE ALPHA CATALYTIC SUBUNIT"/>
    <property type="match status" value="1"/>
</dbReference>
<comment type="similarity">
    <text evidence="2 12">Belongs to the DNA polymerase type-B family.</text>
</comment>
<evidence type="ECO:0000313" key="17">
    <source>
        <dbReference type="EMBL" id="KAL5108166.1"/>
    </source>
</evidence>
<reference evidence="17 18" key="1">
    <citation type="journal article" date="2022" name="Front. Cell. Infect. Microbiol.">
        <title>The Genomes of Two Strains of Taenia crassiceps the Animal Model for the Study of Human Cysticercosis.</title>
        <authorList>
            <person name="Bobes R.J."/>
            <person name="Estrada K."/>
            <person name="Rios-Valencia D.G."/>
            <person name="Calderon-Gallegos A."/>
            <person name="de la Torre P."/>
            <person name="Carrero J.C."/>
            <person name="Sanchez-Flores A."/>
            <person name="Laclette J.P."/>
        </authorList>
    </citation>
    <scope>NUCLEOTIDE SEQUENCE [LARGE SCALE GENOMIC DNA]</scope>
    <source>
        <strain evidence="17">WFUcys</strain>
    </source>
</reference>
<dbReference type="Gene3D" id="1.10.3200.20">
    <property type="entry name" value="DNA Polymerase alpha, zinc finger"/>
    <property type="match status" value="1"/>
</dbReference>
<proteinExistence type="inferred from homology"/>
<feature type="domain" description="DNA-directed DNA polymerase family B multifunctional" evidence="14">
    <location>
        <begin position="683"/>
        <end position="1207"/>
    </location>
</feature>
<sequence length="1490" mass="164174">MTGPPITAALGLFKNSAVDGLGYIDDGREIFDDHDGDLEQSESLMKTARRHAGAKKRLNPDLRPSSSSPKSCSKDIRCMFASSSSRQPKQTADTAVEDAALDDLLAELDADRPKDPPGSVVESGPKSELTVKAADIAVVDYVNAAEEDEKSTEVASFDSELAVGMPWLNEEGDDAELFRADEDFSENNSGDDPEGLRFFWLDAYEDLANQQGVVFLFGKIPCKDQSGFCSCCIRVKDLERRVFFLPRPSTACTVKDVYEELRELSGQWKIGKFKCKPTTKKYCFEDVDVPSEAEYLEVRYPASYPSLPADLKGKTFSQILGSTASFLENLILDLHLRGPCWLEIRGAMPIQPQLSWCKVDYDFSFQQPNKMLKLVDVLASRGDNLAPPPAPPIRLVALDVKSVVRKQGNSAEIISVGLIIDNHFHLDKPGGKKAFQSHYLVLAPPRDLVLPYDLSKRLPNWGRQYQPPPSSGSGSDSDVPYGIDMEPNERALLGRLLTRIHRLDPDLLVGHDLWGNQLDLLVHRLVSHKVAYWHRIGRLRRSQHFTVNFNRSWFMRHALPGRLICDTRISTRELVRSRTYNLSELAFEILGGDTKSRRQIPTLVARQLASATASAGNIDEALISGIDLEVDSADLGCLFLSAAGVKDLVDFCLSDALLVLRLAHQLQVLPLAHQITSICGNVLSRTLAGGRSERNDALLLHAFVEQGYLPPEAPLRPHTGRERCRCVKDDFIEGLEIEHEGRRKPSYTGGLVLEPKVGFYDTYILVLDFNSLYPSIIQEFNLCFSTMERSFFAVKDSSDLNTMGNEDIYISELIASVTQSGGRKSMQQHLPTSRAPGILPSEVRRLVESRKEVKKLIAAASAVVDAANTAKVAQWNIRQQALKITANSVYGCLGFGSSRFCARGLAALVTGLGRALLLNTKELVENMKLEVIYGDTDSIMVNTNSKDLLSALAIGDKVKHEVNRRYRLVELDIDGVFVAMLLLAKKKYAALAVNHPLQYVEWLRQQQSLQQTLPPPPTKTEMKGLDIVRRDWCRLAVEVGKFCVTTLLSGCATSEVAIEQIHEHLRTVAQRVREGSLPKTDFVITKMLTKNPEDYPDAKSQPHVQVALRFNQQMVSSCTGGGGGHRFRAGDTVEYIICNDGTSRSSVQRAYSPAELSGVMLLETVNSDSDRTSMVKQKNQGEPLTIDVHYYLASQIHPVVSRLVAPIEGTSPAHIADCLGLDSASYRRSMAAANATTTSAGDEETNDSGSMFSANALSDVDPLALTCLAHREGKQCSGKAQIRASPFTKSGLAKWICPDCGEGLLGSRRHAAAAVNQLVLQARAHIVAYEVGVLVCEEPTCAFATRTTSCPPSITTSTSTSESLWAMGEQQQQQPLCPLCGTGQSLLRPLHSEMQLYRQLLFYRHLLLPPESPLSSHGDDKENFQKLKKTVDQNTSSTLPLAIRSILESGLQHVRRYLAQSAFAMVDLGQIFVGLRSTQPTTTAVTTVVS</sequence>
<evidence type="ECO:0000256" key="7">
    <source>
        <dbReference type="ARBA" id="ARBA00022771"/>
    </source>
</evidence>
<evidence type="ECO:0000256" key="9">
    <source>
        <dbReference type="ARBA" id="ARBA00022932"/>
    </source>
</evidence>
<evidence type="ECO:0000256" key="12">
    <source>
        <dbReference type="RuleBase" id="RU000442"/>
    </source>
</evidence>
<evidence type="ECO:0000259" key="15">
    <source>
        <dbReference type="Pfam" id="PF03104"/>
    </source>
</evidence>
<evidence type="ECO:0000256" key="1">
    <source>
        <dbReference type="ARBA" id="ARBA00004123"/>
    </source>
</evidence>
<keyword evidence="9 12" id="KW-0239">DNA-directed DNA polymerase</keyword>
<dbReference type="InterPro" id="IPR036397">
    <property type="entry name" value="RNaseH_sf"/>
</dbReference>
<dbReference type="Pfam" id="PF00136">
    <property type="entry name" value="DNA_pol_B"/>
    <property type="match status" value="1"/>
</dbReference>
<feature type="compositionally biased region" description="Basic residues" evidence="13">
    <location>
        <begin position="48"/>
        <end position="57"/>
    </location>
</feature>
<name>A0ABR4QEI4_9CEST</name>
<comment type="catalytic activity">
    <reaction evidence="12">
        <text>DNA(n) + a 2'-deoxyribonucleoside 5'-triphosphate = DNA(n+1) + diphosphate</text>
        <dbReference type="Rhea" id="RHEA:22508"/>
        <dbReference type="Rhea" id="RHEA-COMP:17339"/>
        <dbReference type="Rhea" id="RHEA-COMP:17340"/>
        <dbReference type="ChEBI" id="CHEBI:33019"/>
        <dbReference type="ChEBI" id="CHEBI:61560"/>
        <dbReference type="ChEBI" id="CHEBI:173112"/>
        <dbReference type="EC" id="2.7.7.7"/>
    </reaction>
</comment>
<feature type="region of interest" description="Disordered" evidence="13">
    <location>
        <begin position="48"/>
        <end position="73"/>
    </location>
</feature>
<feature type="domain" description="Zinc finger DNA-directed DNA polymerase family B alpha" evidence="16">
    <location>
        <begin position="1258"/>
        <end position="1472"/>
    </location>
</feature>
<dbReference type="Gene3D" id="3.30.420.10">
    <property type="entry name" value="Ribonuclease H-like superfamily/Ribonuclease H"/>
    <property type="match status" value="1"/>
</dbReference>
<dbReference type="CDD" id="cd05776">
    <property type="entry name" value="DNA_polB_alpha_exo"/>
    <property type="match status" value="1"/>
</dbReference>
<dbReference type="Proteomes" id="UP001651158">
    <property type="component" value="Unassembled WGS sequence"/>
</dbReference>
<keyword evidence="7" id="KW-0863">Zinc-finger</keyword>
<dbReference type="Gene3D" id="1.10.132.60">
    <property type="entry name" value="DNA polymerase family B, C-terminal domain"/>
    <property type="match status" value="1"/>
</dbReference>
<keyword evidence="5 12" id="KW-0235">DNA replication</keyword>
<feature type="region of interest" description="Disordered" evidence="13">
    <location>
        <begin position="461"/>
        <end position="480"/>
    </location>
</feature>
<dbReference type="InterPro" id="IPR006134">
    <property type="entry name" value="DNA-dir_DNA_pol_B_multi_dom"/>
</dbReference>
<evidence type="ECO:0000256" key="6">
    <source>
        <dbReference type="ARBA" id="ARBA00022723"/>
    </source>
</evidence>
<dbReference type="SUPFAM" id="SSF56672">
    <property type="entry name" value="DNA/RNA polymerases"/>
    <property type="match status" value="1"/>
</dbReference>
<evidence type="ECO:0000313" key="18">
    <source>
        <dbReference type="Proteomes" id="UP001651158"/>
    </source>
</evidence>
<dbReference type="Pfam" id="PF03104">
    <property type="entry name" value="DNA_pol_B_exo1"/>
    <property type="match status" value="1"/>
</dbReference>